<protein>
    <submittedName>
        <fullName evidence="1">Phage-related protein</fullName>
    </submittedName>
</protein>
<dbReference type="InterPro" id="IPR009241">
    <property type="entry name" value="HigB-like"/>
</dbReference>
<accession>A0A0T9KTW7</accession>
<dbReference type="Proteomes" id="UP000045824">
    <property type="component" value="Unassembled WGS sequence"/>
</dbReference>
<proteinExistence type="predicted"/>
<name>A0A0T9KTW7_YERKR</name>
<dbReference type="RefSeq" id="WP_049556124.1">
    <property type="nucleotide sequence ID" value="NZ_CABHXR010000061.1"/>
</dbReference>
<dbReference type="AlphaFoldDB" id="A0A0T9KTW7"/>
<organism evidence="1 2">
    <name type="scientific">Yersinia kristensenii</name>
    <dbReference type="NCBI Taxonomy" id="28152"/>
    <lineage>
        <taxon>Bacteria</taxon>
        <taxon>Pseudomonadati</taxon>
        <taxon>Pseudomonadota</taxon>
        <taxon>Gammaproteobacteria</taxon>
        <taxon>Enterobacterales</taxon>
        <taxon>Yersiniaceae</taxon>
        <taxon>Yersinia</taxon>
    </lineage>
</organism>
<dbReference type="Pfam" id="PF05973">
    <property type="entry name" value="Gp49"/>
    <property type="match status" value="1"/>
</dbReference>
<evidence type="ECO:0000313" key="2">
    <source>
        <dbReference type="Proteomes" id="UP000045824"/>
    </source>
</evidence>
<sequence>MLKIIAHDEATEEILSLPTILQGQMIRLIERLEVEGNRLRLPHSRVIGGGLFELRVGGKNIARSLYAYASGENIYLLRAFVKKTQTTPSNEIKIARKRLQELTK</sequence>
<evidence type="ECO:0000313" key="1">
    <source>
        <dbReference type="EMBL" id="CNE28492.1"/>
    </source>
</evidence>
<reference evidence="1 2" key="1">
    <citation type="submission" date="2015-03" db="EMBL/GenBank/DDBJ databases">
        <authorList>
            <person name="Murphy D."/>
        </authorList>
    </citation>
    <scope>NUCLEOTIDE SEQUENCE [LARGE SCALE GENOMIC DNA]</scope>
    <source>
        <strain evidence="1 2">FCF326</strain>
    </source>
</reference>
<gene>
    <name evidence="1" type="ORF">ERS008491_00883</name>
</gene>
<dbReference type="EMBL" id="CPYI01000002">
    <property type="protein sequence ID" value="CNE28492.1"/>
    <property type="molecule type" value="Genomic_DNA"/>
</dbReference>